<protein>
    <submittedName>
        <fullName evidence="1">Uncharacterized protein</fullName>
    </submittedName>
</protein>
<reference evidence="1 2" key="1">
    <citation type="submission" date="2020-08" db="EMBL/GenBank/DDBJ databases">
        <title>Sequencing the genomes of 1000 actinobacteria strains.</title>
        <authorList>
            <person name="Klenk H.-P."/>
        </authorList>
    </citation>
    <scope>NUCLEOTIDE SEQUENCE [LARGE SCALE GENOMIC DNA]</scope>
    <source>
        <strain evidence="1 2">DSM 43851</strain>
    </source>
</reference>
<sequence length="298" mass="31230">MSARNLLVTALGLTCVAVLAVINIPDRLPKLDLVERASQFAGALEANAPYRPPTVREGENALSGLIPLLTGGKDTQSEVKTLTPLGFTVTEGRDATTDRRFVMAATEPGDERGWGMYIADYGATPKQVIEVPHPNFDLDTEQIGVQLYRALPGSAVLVAGAHRRAANGLADVAHNANSLFNQVATALARKGLPQVQLHGFDDKSLPGTGVVVSGGSTPHTQLHVQIADRIEADGTVVCRAWQQSCGNLEGTTNVQGQAADSMGTVFAHIESDGSIRSDPVLRARLVAALAAALSSSGP</sequence>
<keyword evidence="2" id="KW-1185">Reference proteome</keyword>
<dbReference type="EMBL" id="JACHIR010000001">
    <property type="protein sequence ID" value="MBB5895846.1"/>
    <property type="molecule type" value="Genomic_DNA"/>
</dbReference>
<evidence type="ECO:0000313" key="1">
    <source>
        <dbReference type="EMBL" id="MBB5895846.1"/>
    </source>
</evidence>
<comment type="caution">
    <text evidence="1">The sequence shown here is derived from an EMBL/GenBank/DDBJ whole genome shotgun (WGS) entry which is preliminary data.</text>
</comment>
<gene>
    <name evidence="1" type="ORF">BJ998_007042</name>
</gene>
<dbReference type="Proteomes" id="UP000585638">
    <property type="component" value="Unassembled WGS sequence"/>
</dbReference>
<evidence type="ECO:0000313" key="2">
    <source>
        <dbReference type="Proteomes" id="UP000585638"/>
    </source>
</evidence>
<dbReference type="AlphaFoldDB" id="A0A7W9KNK2"/>
<accession>A0A7W9KNK2</accession>
<organism evidence="1 2">
    <name type="scientific">Kutzneria kofuensis</name>
    <dbReference type="NCBI Taxonomy" id="103725"/>
    <lineage>
        <taxon>Bacteria</taxon>
        <taxon>Bacillati</taxon>
        <taxon>Actinomycetota</taxon>
        <taxon>Actinomycetes</taxon>
        <taxon>Pseudonocardiales</taxon>
        <taxon>Pseudonocardiaceae</taxon>
        <taxon>Kutzneria</taxon>
    </lineage>
</organism>
<name>A0A7W9KNK2_9PSEU</name>
<proteinExistence type="predicted"/>
<dbReference type="RefSeq" id="WP_184867590.1">
    <property type="nucleotide sequence ID" value="NZ_BAAAWY010000050.1"/>
</dbReference>